<dbReference type="RefSeq" id="WP_289960119.1">
    <property type="nucleotide sequence ID" value="NZ_JAUEMJ010000017.1"/>
</dbReference>
<keyword evidence="4" id="KW-1185">Reference proteome</keyword>
<dbReference type="InterPro" id="IPR000794">
    <property type="entry name" value="Beta-ketoacyl_synthase"/>
</dbReference>
<evidence type="ECO:0000313" key="3">
    <source>
        <dbReference type="EMBL" id="MDN3243809.1"/>
    </source>
</evidence>
<reference evidence="3" key="1">
    <citation type="submission" date="2023-06" db="EMBL/GenBank/DDBJ databases">
        <title>Gycomyces niveus sp.nov., a novel actinomycete isolated from soil in Shouguang.</title>
        <authorList>
            <person name="Yang X."/>
            <person name="Zhao J."/>
        </authorList>
    </citation>
    <scope>NUCLEOTIDE SEQUENCE</scope>
    <source>
        <strain evidence="3">NEAU C2</strain>
    </source>
</reference>
<evidence type="ECO:0000313" key="4">
    <source>
        <dbReference type="Proteomes" id="UP001171902"/>
    </source>
</evidence>
<sequence length="268" mass="27030">MWWRDIVVTGVGVTLADASGARFEPKSVLGPKGLRYKDRASQLGMSAALLALESAGQEIVRAADGTVRNGPLSPDTGVVVSSNRGNLDTVCRAAEVIRDQSAAGTAPMDLPNASPNVVASSIAIRFGLQGPNVMLCSGEGSGLEAVRMGAVLIGSGRAARVVVVGVEPANAAVAALLSIEDADCFDGAAALVLEHRSSARRPLAGITGWQRAGGPAASEGHEHASGARGVLLTVDAVQAIANGSASADVADAGRDGLRLALHREGSAV</sequence>
<dbReference type="PANTHER" id="PTHR11712:SF336">
    <property type="entry name" value="3-OXOACYL-[ACYL-CARRIER-PROTEIN] SYNTHASE, MITOCHONDRIAL"/>
    <property type="match status" value="1"/>
</dbReference>
<evidence type="ECO:0000259" key="2">
    <source>
        <dbReference type="Pfam" id="PF00109"/>
    </source>
</evidence>
<dbReference type="Pfam" id="PF00109">
    <property type="entry name" value="ketoacyl-synt"/>
    <property type="match status" value="1"/>
</dbReference>
<organism evidence="3 4">
    <name type="scientific">Glycomyces tritici</name>
    <dbReference type="NCBI Taxonomy" id="2665176"/>
    <lineage>
        <taxon>Bacteria</taxon>
        <taxon>Bacillati</taxon>
        <taxon>Actinomycetota</taxon>
        <taxon>Actinomycetes</taxon>
        <taxon>Glycomycetales</taxon>
        <taxon>Glycomycetaceae</taxon>
        <taxon>Glycomyces</taxon>
    </lineage>
</organism>
<accession>A0ABT7YYY5</accession>
<dbReference type="InterPro" id="IPR014030">
    <property type="entry name" value="Ketoacyl_synth_N"/>
</dbReference>
<proteinExistence type="predicted"/>
<keyword evidence="1" id="KW-0808">Transferase</keyword>
<dbReference type="Proteomes" id="UP001171902">
    <property type="component" value="Unassembled WGS sequence"/>
</dbReference>
<name>A0ABT7YYY5_9ACTN</name>
<feature type="domain" description="Beta-ketoacyl synthase-like N-terminal" evidence="2">
    <location>
        <begin position="32"/>
        <end position="167"/>
    </location>
</feature>
<dbReference type="Gene3D" id="3.40.47.10">
    <property type="match status" value="1"/>
</dbReference>
<comment type="caution">
    <text evidence="3">The sequence shown here is derived from an EMBL/GenBank/DDBJ whole genome shotgun (WGS) entry which is preliminary data.</text>
</comment>
<dbReference type="PANTHER" id="PTHR11712">
    <property type="entry name" value="POLYKETIDE SYNTHASE-RELATED"/>
    <property type="match status" value="1"/>
</dbReference>
<dbReference type="EMBL" id="JAUEMJ010000017">
    <property type="protein sequence ID" value="MDN3243809.1"/>
    <property type="molecule type" value="Genomic_DNA"/>
</dbReference>
<protein>
    <submittedName>
        <fullName evidence="3">Beta-ketoacyl synthase N-terminal-like domain-containing protein</fullName>
    </submittedName>
</protein>
<dbReference type="SUPFAM" id="SSF53901">
    <property type="entry name" value="Thiolase-like"/>
    <property type="match status" value="1"/>
</dbReference>
<evidence type="ECO:0000256" key="1">
    <source>
        <dbReference type="ARBA" id="ARBA00022679"/>
    </source>
</evidence>
<gene>
    <name evidence="3" type="ORF">QWI33_29130</name>
</gene>
<dbReference type="InterPro" id="IPR016039">
    <property type="entry name" value="Thiolase-like"/>
</dbReference>